<reference evidence="2" key="1">
    <citation type="submission" date="2023-08" db="EMBL/GenBank/DDBJ databases">
        <title>Black Yeasts Isolated from many extreme environments.</title>
        <authorList>
            <person name="Coleine C."/>
            <person name="Stajich J.E."/>
            <person name="Selbmann L."/>
        </authorList>
    </citation>
    <scope>NUCLEOTIDE SEQUENCE</scope>
    <source>
        <strain evidence="2">CCFEE 5401</strain>
    </source>
</reference>
<gene>
    <name evidence="2" type="ORF">LTR62_005649</name>
</gene>
<name>A0AAN7TP87_9PEZI</name>
<feature type="compositionally biased region" description="Low complexity" evidence="1">
    <location>
        <begin position="112"/>
        <end position="127"/>
    </location>
</feature>
<organism evidence="2 3">
    <name type="scientific">Meristemomyces frigidus</name>
    <dbReference type="NCBI Taxonomy" id="1508187"/>
    <lineage>
        <taxon>Eukaryota</taxon>
        <taxon>Fungi</taxon>
        <taxon>Dikarya</taxon>
        <taxon>Ascomycota</taxon>
        <taxon>Pezizomycotina</taxon>
        <taxon>Dothideomycetes</taxon>
        <taxon>Dothideomycetidae</taxon>
        <taxon>Mycosphaerellales</taxon>
        <taxon>Teratosphaeriaceae</taxon>
        <taxon>Meristemomyces</taxon>
    </lineage>
</organism>
<accession>A0AAN7TP87</accession>
<evidence type="ECO:0000313" key="3">
    <source>
        <dbReference type="Proteomes" id="UP001310890"/>
    </source>
</evidence>
<dbReference type="AlphaFoldDB" id="A0AAN7TP87"/>
<feature type="region of interest" description="Disordered" evidence="1">
    <location>
        <begin position="108"/>
        <end position="141"/>
    </location>
</feature>
<proteinExistence type="predicted"/>
<feature type="region of interest" description="Disordered" evidence="1">
    <location>
        <begin position="29"/>
        <end position="59"/>
    </location>
</feature>
<comment type="caution">
    <text evidence="2">The sequence shown here is derived from an EMBL/GenBank/DDBJ whole genome shotgun (WGS) entry which is preliminary data.</text>
</comment>
<protein>
    <submittedName>
        <fullName evidence="2">Uncharacterized protein</fullName>
    </submittedName>
</protein>
<feature type="region of interest" description="Disordered" evidence="1">
    <location>
        <begin position="157"/>
        <end position="189"/>
    </location>
</feature>
<evidence type="ECO:0000256" key="1">
    <source>
        <dbReference type="SAM" id="MobiDB-lite"/>
    </source>
</evidence>
<evidence type="ECO:0000313" key="2">
    <source>
        <dbReference type="EMBL" id="KAK5110610.1"/>
    </source>
</evidence>
<dbReference type="Proteomes" id="UP001310890">
    <property type="component" value="Unassembled WGS sequence"/>
</dbReference>
<dbReference type="EMBL" id="JAVRRL010000047">
    <property type="protein sequence ID" value="KAK5110610.1"/>
    <property type="molecule type" value="Genomic_DNA"/>
</dbReference>
<sequence length="692" mass="76841">MADKENCPPDLSSISSISVEVRPWHLTAFSSPPLRAISPNSKPTLNRQRDHSACGRPATPLKIRKTRENLRALGGYPDLPPPCMATAPLENKTAPESSQCPTLSAPYYPLLRTPARPEPTATTTKAAPRTDRQKSVSHRMLSKVKQGINGRSKAMLSAVTTDQEPSLIRRISSRRKHSSESERRAQSFEISRSSVASIEEYDPDDLSLQAAIARRSISQSTLSTSELVGEFPMTHMPQYCPPSIAKVPLWSDNTNVPVYDHEPQQTPRPKESRATEYSKIVVPAIELAVTLEQPTIDCYSEADMWVAIEASVHGRVLAVDPKEATLAHCLFDNTSAIHADALGSITSLRICYKPVEGCTLLELIGQKSLKDVQIGQKCSLFIRVRVPRLFASTAGAKDSTSLLEDLQSMVGTLETEVLHVEARYRTSLLPYDNIVAVKHVVKVTRPKAESRWSIIGTYNDIEMSEQNHTKLAIYIADNYPPQRALRYLDRHLSRELEREEPLRQIRLMIAKELHAGDQDHLHNFERGHPTVVVTMDGTDASADEIVGNDGLRSSSYASAAEEPVHLSYLEHSSSAVPTPPMPLYLPEPTRPPPLVISKSTMAMKTTPAADNQTDNDDARQLWHHIRRSSLSTNALVGAQASNEQLEDLQASDDRLKTLRDRALANKRSIGAETLKGWKWDSEVMKLEEAPWL</sequence>